<reference evidence="2" key="1">
    <citation type="submission" date="2022-03" db="EMBL/GenBank/DDBJ databases">
        <authorList>
            <person name="Tunstrom K."/>
        </authorList>
    </citation>
    <scope>NUCLEOTIDE SEQUENCE</scope>
</reference>
<sequence length="804" mass="92733">MSEIAHEMCKYNVDLIALQEVRWQGSGTITKSDYTVYYSCAEKQGAYGTGFMISKKIKECVLEDATDEYKETFYEDLQNLCNKVPKYDAMCVIGDFNAKVGKEDIYSGVIGKESLHEETSDNGERICNFAVANNLFICGTKFPHKDVHKGTWKVPGRIMCNQIDHILYSKRRLSNVQDVRVYRGANCDSDHFLLVATLKEKTCRIKNTSGERRKKWNTEKLEDDTTVDLYKKEIEKELKKTIPSDDIDEEWKNIKTSITTAAEVVLGRMKTTREEEWFDEEYRKALYEKNRARLAYLEEDNDTNRHLYTTERSKCRKMARKKKREIENPKISKIEDLRERNHVRHFFQRVNIMRKGYQPKTNACRNRDGGLLTEKEDIVERWREHFDNLLNVGDDDSDLLPTYYNVEEQLEPPTLLEIKAVLNQLKTNKAPGADAINSEMLKSGGPSLEDRLHHLVTTIWNVERMPEEWNLAIIAPIYKKGDKTECSNYRGISLLSVAYKVFSGVVYRRLRSYAEEILGEYQCGIRPNRSTIDQIHLMRQTMEKAYEFNINLHHLFVDYRQAFDSIRRKRTLLGMIELGIPSKLVRLVEAVLEHSKAVVAIQNEVSEPFEIHSGVKQGDALSSVVFNLAIEAIIRKLNIRGLIDYNTSQVAAYADDIVISSRSQNSMINHCSNLEAKSANYGLQINASKTKYLATTRLPEPANHIKIGDSDIEGVESFKYLGSMLTGQNEMDDEIKARIVSGNKCFYSCSEIFSSKLLSVSSKLTVYRTIIRPVVTYACETWTLTQRDEQRLAIFERKVLRRIF</sequence>
<dbReference type="AlphaFoldDB" id="A0AAU9TCC0"/>
<dbReference type="SUPFAM" id="SSF56672">
    <property type="entry name" value="DNA/RNA polymerases"/>
    <property type="match status" value="1"/>
</dbReference>
<dbReference type="PANTHER" id="PTHR47027">
    <property type="entry name" value="REVERSE TRANSCRIPTASE DOMAIN-CONTAINING PROTEIN"/>
    <property type="match status" value="1"/>
</dbReference>
<feature type="domain" description="Reverse transcriptase" evidence="1">
    <location>
        <begin position="458"/>
        <end position="725"/>
    </location>
</feature>
<dbReference type="InterPro" id="IPR000477">
    <property type="entry name" value="RT_dom"/>
</dbReference>
<dbReference type="GO" id="GO:0071897">
    <property type="term" value="P:DNA biosynthetic process"/>
    <property type="evidence" value="ECO:0007669"/>
    <property type="project" value="UniProtKB-ARBA"/>
</dbReference>
<name>A0AAU9TCC0_EUPED</name>
<gene>
    <name evidence="2" type="ORF">EEDITHA_LOCUS1009</name>
</gene>
<dbReference type="PANTHER" id="PTHR47027:SF20">
    <property type="entry name" value="REVERSE TRANSCRIPTASE-LIKE PROTEIN WITH RNA-DIRECTED DNA POLYMERASE DOMAIN"/>
    <property type="match status" value="1"/>
</dbReference>
<proteinExistence type="predicted"/>
<protein>
    <recommendedName>
        <fullName evidence="1">Reverse transcriptase domain-containing protein</fullName>
    </recommendedName>
</protein>
<dbReference type="Gene3D" id="3.60.10.10">
    <property type="entry name" value="Endonuclease/exonuclease/phosphatase"/>
    <property type="match status" value="1"/>
</dbReference>
<accession>A0AAU9TCC0</accession>
<evidence type="ECO:0000313" key="3">
    <source>
        <dbReference type="Proteomes" id="UP001153954"/>
    </source>
</evidence>
<dbReference type="Gene3D" id="3.30.70.270">
    <property type="match status" value="1"/>
</dbReference>
<keyword evidence="3" id="KW-1185">Reference proteome</keyword>
<dbReference type="Proteomes" id="UP001153954">
    <property type="component" value="Unassembled WGS sequence"/>
</dbReference>
<evidence type="ECO:0000313" key="2">
    <source>
        <dbReference type="EMBL" id="CAH2084446.1"/>
    </source>
</evidence>
<dbReference type="InterPro" id="IPR043502">
    <property type="entry name" value="DNA/RNA_pol_sf"/>
</dbReference>
<dbReference type="InterPro" id="IPR036691">
    <property type="entry name" value="Endo/exonu/phosph_ase_sf"/>
</dbReference>
<organism evidence="2 3">
    <name type="scientific">Euphydryas editha</name>
    <name type="common">Edith's checkerspot</name>
    <dbReference type="NCBI Taxonomy" id="104508"/>
    <lineage>
        <taxon>Eukaryota</taxon>
        <taxon>Metazoa</taxon>
        <taxon>Ecdysozoa</taxon>
        <taxon>Arthropoda</taxon>
        <taxon>Hexapoda</taxon>
        <taxon>Insecta</taxon>
        <taxon>Pterygota</taxon>
        <taxon>Neoptera</taxon>
        <taxon>Endopterygota</taxon>
        <taxon>Lepidoptera</taxon>
        <taxon>Glossata</taxon>
        <taxon>Ditrysia</taxon>
        <taxon>Papilionoidea</taxon>
        <taxon>Nymphalidae</taxon>
        <taxon>Nymphalinae</taxon>
        <taxon>Euphydryas</taxon>
    </lineage>
</organism>
<dbReference type="SUPFAM" id="SSF56219">
    <property type="entry name" value="DNase I-like"/>
    <property type="match status" value="1"/>
</dbReference>
<evidence type="ECO:0000259" key="1">
    <source>
        <dbReference type="PROSITE" id="PS50878"/>
    </source>
</evidence>
<dbReference type="InterPro" id="IPR005135">
    <property type="entry name" value="Endo/exonuclease/phosphatase"/>
</dbReference>
<dbReference type="EMBL" id="CAKOGL010000003">
    <property type="protein sequence ID" value="CAH2084446.1"/>
    <property type="molecule type" value="Genomic_DNA"/>
</dbReference>
<dbReference type="PROSITE" id="PS50878">
    <property type="entry name" value="RT_POL"/>
    <property type="match status" value="1"/>
</dbReference>
<dbReference type="Pfam" id="PF00078">
    <property type="entry name" value="RVT_1"/>
    <property type="match status" value="1"/>
</dbReference>
<dbReference type="CDD" id="cd01650">
    <property type="entry name" value="RT_nLTR_like"/>
    <property type="match status" value="1"/>
</dbReference>
<dbReference type="GO" id="GO:0003824">
    <property type="term" value="F:catalytic activity"/>
    <property type="evidence" value="ECO:0007669"/>
    <property type="project" value="InterPro"/>
</dbReference>
<dbReference type="InterPro" id="IPR043128">
    <property type="entry name" value="Rev_trsase/Diguanyl_cyclase"/>
</dbReference>
<comment type="caution">
    <text evidence="2">The sequence shown here is derived from an EMBL/GenBank/DDBJ whole genome shotgun (WGS) entry which is preliminary data.</text>
</comment>
<dbReference type="Pfam" id="PF03372">
    <property type="entry name" value="Exo_endo_phos"/>
    <property type="match status" value="1"/>
</dbReference>